<sequence length="96" mass="10686">MLVQPSTMTMPTLPKSPDQRPPSLIQIRAALTTAERVASSLCDKPEPDVQTQAKALLHRLAAIRAEVDLLEQVAGARRSRPFKRPEAGRRRPQIRP</sequence>
<evidence type="ECO:0000313" key="2">
    <source>
        <dbReference type="EMBL" id="MCW3798601.1"/>
    </source>
</evidence>
<dbReference type="RefSeq" id="WP_264883524.1">
    <property type="nucleotide sequence ID" value="NZ_JAPDOB010000002.1"/>
</dbReference>
<feature type="region of interest" description="Disordered" evidence="1">
    <location>
        <begin position="1"/>
        <end position="22"/>
    </location>
</feature>
<keyword evidence="3" id="KW-1185">Reference proteome</keyword>
<feature type="compositionally biased region" description="Polar residues" evidence="1">
    <location>
        <begin position="1"/>
        <end position="10"/>
    </location>
</feature>
<proteinExistence type="predicted"/>
<evidence type="ECO:0000313" key="3">
    <source>
        <dbReference type="Proteomes" id="UP001526246"/>
    </source>
</evidence>
<protein>
    <submittedName>
        <fullName evidence="2">Uncharacterized protein</fullName>
    </submittedName>
</protein>
<dbReference type="EMBL" id="JAPDOB010000002">
    <property type="protein sequence ID" value="MCW3798601.1"/>
    <property type="molecule type" value="Genomic_DNA"/>
</dbReference>
<reference evidence="2 3" key="1">
    <citation type="submission" date="2022-10" db="EMBL/GenBank/DDBJ databases">
        <title>Sphingomonas sp.</title>
        <authorList>
            <person name="Jin C."/>
        </authorList>
    </citation>
    <scope>NUCLEOTIDE SEQUENCE [LARGE SCALE GENOMIC DNA]</scope>
    <source>
        <strain evidence="2 3">BN140010</strain>
    </source>
</reference>
<accession>A0ABT3JHY5</accession>
<feature type="region of interest" description="Disordered" evidence="1">
    <location>
        <begin position="75"/>
        <end position="96"/>
    </location>
</feature>
<evidence type="ECO:0000256" key="1">
    <source>
        <dbReference type="SAM" id="MobiDB-lite"/>
    </source>
</evidence>
<dbReference type="Proteomes" id="UP001526246">
    <property type="component" value="Unassembled WGS sequence"/>
</dbReference>
<comment type="caution">
    <text evidence="2">The sequence shown here is derived from an EMBL/GenBank/DDBJ whole genome shotgun (WGS) entry which is preliminary data.</text>
</comment>
<gene>
    <name evidence="2" type="ORF">OMW55_12365</name>
</gene>
<name>A0ABT3JHY5_9SPHN</name>
<organism evidence="2 3">
    <name type="scientific">Sphingomonas arvum</name>
    <dbReference type="NCBI Taxonomy" id="2992113"/>
    <lineage>
        <taxon>Bacteria</taxon>
        <taxon>Pseudomonadati</taxon>
        <taxon>Pseudomonadota</taxon>
        <taxon>Alphaproteobacteria</taxon>
        <taxon>Sphingomonadales</taxon>
        <taxon>Sphingomonadaceae</taxon>
        <taxon>Sphingomonas</taxon>
    </lineage>
</organism>